<protein>
    <submittedName>
        <fullName evidence="1">Uncharacterized protein</fullName>
    </submittedName>
</protein>
<organism evidence="1">
    <name type="scientific">Magallana gigas</name>
    <name type="common">Pacific oyster</name>
    <name type="synonym">Crassostrea gigas</name>
    <dbReference type="NCBI Taxonomy" id="29159"/>
    <lineage>
        <taxon>Eukaryota</taxon>
        <taxon>Metazoa</taxon>
        <taxon>Spiralia</taxon>
        <taxon>Lophotrochozoa</taxon>
        <taxon>Mollusca</taxon>
        <taxon>Bivalvia</taxon>
        <taxon>Autobranchia</taxon>
        <taxon>Pteriomorphia</taxon>
        <taxon>Ostreida</taxon>
        <taxon>Ostreoidea</taxon>
        <taxon>Ostreidae</taxon>
        <taxon>Magallana</taxon>
    </lineage>
</organism>
<dbReference type="HOGENOM" id="CLU_2087139_0_0_1"/>
<dbReference type="InParanoid" id="K1PSW0"/>
<reference evidence="1" key="1">
    <citation type="journal article" date="2012" name="Nature">
        <title>The oyster genome reveals stress adaptation and complexity of shell formation.</title>
        <authorList>
            <person name="Zhang G."/>
            <person name="Fang X."/>
            <person name="Guo X."/>
            <person name="Li L."/>
            <person name="Luo R."/>
            <person name="Xu F."/>
            <person name="Yang P."/>
            <person name="Zhang L."/>
            <person name="Wang X."/>
            <person name="Qi H."/>
            <person name="Xiong Z."/>
            <person name="Que H."/>
            <person name="Xie Y."/>
            <person name="Holland P.W."/>
            <person name="Paps J."/>
            <person name="Zhu Y."/>
            <person name="Wu F."/>
            <person name="Chen Y."/>
            <person name="Wang J."/>
            <person name="Peng C."/>
            <person name="Meng J."/>
            <person name="Yang L."/>
            <person name="Liu J."/>
            <person name="Wen B."/>
            <person name="Zhang N."/>
            <person name="Huang Z."/>
            <person name="Zhu Q."/>
            <person name="Feng Y."/>
            <person name="Mount A."/>
            <person name="Hedgecock D."/>
            <person name="Xu Z."/>
            <person name="Liu Y."/>
            <person name="Domazet-Loso T."/>
            <person name="Du Y."/>
            <person name="Sun X."/>
            <person name="Zhang S."/>
            <person name="Liu B."/>
            <person name="Cheng P."/>
            <person name="Jiang X."/>
            <person name="Li J."/>
            <person name="Fan D."/>
            <person name="Wang W."/>
            <person name="Fu W."/>
            <person name="Wang T."/>
            <person name="Wang B."/>
            <person name="Zhang J."/>
            <person name="Peng Z."/>
            <person name="Li Y."/>
            <person name="Li N."/>
            <person name="Wang J."/>
            <person name="Chen M."/>
            <person name="He Y."/>
            <person name="Tan F."/>
            <person name="Song X."/>
            <person name="Zheng Q."/>
            <person name="Huang R."/>
            <person name="Yang H."/>
            <person name="Du X."/>
            <person name="Chen L."/>
            <person name="Yang M."/>
            <person name="Gaffney P.M."/>
            <person name="Wang S."/>
            <person name="Luo L."/>
            <person name="She Z."/>
            <person name="Ming Y."/>
            <person name="Huang W."/>
            <person name="Zhang S."/>
            <person name="Huang B."/>
            <person name="Zhang Y."/>
            <person name="Qu T."/>
            <person name="Ni P."/>
            <person name="Miao G."/>
            <person name="Wang J."/>
            <person name="Wang Q."/>
            <person name="Steinberg C.E."/>
            <person name="Wang H."/>
            <person name="Li N."/>
            <person name="Qian L."/>
            <person name="Zhang G."/>
            <person name="Li Y."/>
            <person name="Yang H."/>
            <person name="Liu X."/>
            <person name="Wang J."/>
            <person name="Yin Y."/>
            <person name="Wang J."/>
        </authorList>
    </citation>
    <scope>NUCLEOTIDE SEQUENCE [LARGE SCALE GENOMIC DNA]</scope>
    <source>
        <strain evidence="1">05x7-T-G4-1.051#20</strain>
    </source>
</reference>
<evidence type="ECO:0000313" key="1">
    <source>
        <dbReference type="EMBL" id="EKC19490.1"/>
    </source>
</evidence>
<proteinExistence type="predicted"/>
<gene>
    <name evidence="1" type="ORF">CGI_10008462</name>
</gene>
<accession>K1PSW0</accession>
<sequence length="117" mass="12748">MVVVAAEHLCVVIPAGVLAFLAKCAAIPACVNESHDDNLNPIQGEVEGIDFREDCSYIIITNESCSPSKTYKIRTQALEEIFPGSKCQEKIHVQGTAHGMTIIELHKINPAKKSKMV</sequence>
<dbReference type="AlphaFoldDB" id="K1PSW0"/>
<dbReference type="EMBL" id="JH818730">
    <property type="protein sequence ID" value="EKC19490.1"/>
    <property type="molecule type" value="Genomic_DNA"/>
</dbReference>
<name>K1PSW0_MAGGI</name>